<protein>
    <submittedName>
        <fullName evidence="1">Uncharacterized protein</fullName>
    </submittedName>
</protein>
<dbReference type="EMBL" id="PP931174">
    <property type="protein sequence ID" value="XCH45202.1"/>
    <property type="molecule type" value="Genomic_DNA"/>
</dbReference>
<proteinExistence type="predicted"/>
<name>A0AAU8GSP2_9VIRU</name>
<organism evidence="1">
    <name type="scientific">Mammaliicoccus phage MSShimriz1</name>
    <dbReference type="NCBI Taxonomy" id="3230127"/>
    <lineage>
        <taxon>Viruses</taxon>
    </lineage>
</organism>
<reference evidence="1" key="1">
    <citation type="submission" date="2024-06" db="EMBL/GenBank/DDBJ databases">
        <authorList>
            <person name="Ashkenazi R."/>
            <person name="Lipszyc R.R."/>
            <person name="Braunstein R."/>
            <person name="Yerushalmy O."/>
            <person name="Alkalay-Oren S."/>
            <person name="Coppenhagn-Glazer S."/>
            <person name="Hazan R."/>
        </authorList>
    </citation>
    <scope>NUCLEOTIDE SEQUENCE</scope>
</reference>
<evidence type="ECO:0000313" key="1">
    <source>
        <dbReference type="EMBL" id="XCH45202.1"/>
    </source>
</evidence>
<sequence length="136" mass="15839">MTTVIIKVKELMTLDETIKYAWENDIRNETYFSEDEEGIYVNVDKDGDISIGYGDVITPYERFVVEKEVPINESTVISKLLVKRKTSTDYKLYEDDTIGSFDIYEENNDLEAFYMVQEDKTLTLLWKDGEMIEGGM</sequence>
<accession>A0AAU8GSP2</accession>